<evidence type="ECO:0000256" key="1">
    <source>
        <dbReference type="SAM" id="MobiDB-lite"/>
    </source>
</evidence>
<organism evidence="2 3">
    <name type="scientific">Paracoccus alkenifer</name>
    <dbReference type="NCBI Taxonomy" id="65735"/>
    <lineage>
        <taxon>Bacteria</taxon>
        <taxon>Pseudomonadati</taxon>
        <taxon>Pseudomonadota</taxon>
        <taxon>Alphaproteobacteria</taxon>
        <taxon>Rhodobacterales</taxon>
        <taxon>Paracoccaceae</taxon>
        <taxon>Paracoccus</taxon>
    </lineage>
</organism>
<sequence length="229" mass="25063">MRHESKFSVWIRSGGNSVFVLPLSPVRAPEVKFSVVPDRLLDSIIDDALAAGVTRLNGFLPESVSIDITSVDLAGIRDQLRTAVAERLGETGVPVNPNEPAISAILARYAEALNGHFQRDALQLDTYIWRSQDDIGPTAWDRSSATSGATRTKPCSTGELPTIPQIRKPSQTVPTGINRAAADSITAIINRGTDSYGQRWENVRRLSESEVFANVCRFSVSRPRFEDAE</sequence>
<proteinExistence type="predicted"/>
<gene>
    <name evidence="2" type="ORF">SAMN04488075_0247</name>
</gene>
<dbReference type="RefSeq" id="WP_090844414.1">
    <property type="nucleotide sequence ID" value="NZ_FNXG01000001.1"/>
</dbReference>
<accession>A0A1H6JAH9</accession>
<feature type="compositionally biased region" description="Polar residues" evidence="1">
    <location>
        <begin position="141"/>
        <end position="155"/>
    </location>
</feature>
<evidence type="ECO:0000313" key="3">
    <source>
        <dbReference type="Proteomes" id="UP000199125"/>
    </source>
</evidence>
<dbReference type="STRING" id="65735.SAMN04488075_0247"/>
<dbReference type="OrthoDB" id="3078754at2"/>
<evidence type="ECO:0000313" key="2">
    <source>
        <dbReference type="EMBL" id="SEH59257.1"/>
    </source>
</evidence>
<dbReference type="AlphaFoldDB" id="A0A1H6JAH9"/>
<keyword evidence="3" id="KW-1185">Reference proteome</keyword>
<dbReference type="Proteomes" id="UP000199125">
    <property type="component" value="Unassembled WGS sequence"/>
</dbReference>
<dbReference type="EMBL" id="FNXG01000001">
    <property type="protein sequence ID" value="SEH59257.1"/>
    <property type="molecule type" value="Genomic_DNA"/>
</dbReference>
<feature type="region of interest" description="Disordered" evidence="1">
    <location>
        <begin position="139"/>
        <end position="158"/>
    </location>
</feature>
<name>A0A1H6JAH9_9RHOB</name>
<protein>
    <submittedName>
        <fullName evidence="2">Uncharacterized protein</fullName>
    </submittedName>
</protein>
<reference evidence="3" key="1">
    <citation type="submission" date="2016-10" db="EMBL/GenBank/DDBJ databases">
        <authorList>
            <person name="Varghese N."/>
            <person name="Submissions S."/>
        </authorList>
    </citation>
    <scope>NUCLEOTIDE SEQUENCE [LARGE SCALE GENOMIC DNA]</scope>
    <source>
        <strain evidence="3">DSM 11593</strain>
    </source>
</reference>